<evidence type="ECO:0000259" key="8">
    <source>
        <dbReference type="PROSITE" id="PS51935"/>
    </source>
</evidence>
<keyword evidence="4" id="KW-0788">Thiol protease</keyword>
<dbReference type="AlphaFoldDB" id="A0A1H8RBG4"/>
<dbReference type="Pfam" id="PF00877">
    <property type="entry name" value="NLPC_P60"/>
    <property type="match status" value="1"/>
</dbReference>
<feature type="chain" id="PRO_5011760726" evidence="7">
    <location>
        <begin position="33"/>
        <end position="339"/>
    </location>
</feature>
<protein>
    <submittedName>
        <fullName evidence="9">Cell wall-associated hydrolase, NlpC family</fullName>
    </submittedName>
</protein>
<keyword evidence="3 9" id="KW-0378">Hydrolase</keyword>
<evidence type="ECO:0000256" key="1">
    <source>
        <dbReference type="ARBA" id="ARBA00007074"/>
    </source>
</evidence>
<dbReference type="PROSITE" id="PS51935">
    <property type="entry name" value="NLPC_P60"/>
    <property type="match status" value="1"/>
</dbReference>
<dbReference type="InterPro" id="IPR038765">
    <property type="entry name" value="Papain-like_cys_pep_sf"/>
</dbReference>
<feature type="region of interest" description="Disordered" evidence="6">
    <location>
        <begin position="207"/>
        <end position="226"/>
    </location>
</feature>
<proteinExistence type="inferred from homology"/>
<dbReference type="GO" id="GO:0008234">
    <property type="term" value="F:cysteine-type peptidase activity"/>
    <property type="evidence" value="ECO:0007669"/>
    <property type="project" value="UniProtKB-KW"/>
</dbReference>
<feature type="coiled-coil region" evidence="5">
    <location>
        <begin position="148"/>
        <end position="182"/>
    </location>
</feature>
<dbReference type="Proteomes" id="UP000198582">
    <property type="component" value="Unassembled WGS sequence"/>
</dbReference>
<evidence type="ECO:0000256" key="5">
    <source>
        <dbReference type="SAM" id="Coils"/>
    </source>
</evidence>
<sequence>MNSRKHGTRRRWGWPLVLAVVVAGAAGATASAAPEPTPLEKYRELSQQAEKLSQDLLGAQADLDAKQADLARAGQDLAAAKDTGAKAAGEQQRHQVDVDRFAGAAFTGNSELNRLSALLSGESIADYLQRSSALDVVAAKQQAALDTLADATHAANDATAKAADAEHRAQAARDAAARLKSDIQARQHSLDDQMRRLEAAAGDLTSADRAAQHDEGGDPPDVRAPAGAAQAAVDAALSRLGKPYQTGATGPNAFDCSGLMLWAYAKAGVSLPRTSRAQSAFGTAIPRDQLQPGDLVFYYSPVSHVGMYLGNGKMVHAPDTGDVVKISPLQSQYAGARRP</sequence>
<evidence type="ECO:0000256" key="7">
    <source>
        <dbReference type="SAM" id="SignalP"/>
    </source>
</evidence>
<dbReference type="RefSeq" id="WP_091612232.1">
    <property type="nucleotide sequence ID" value="NZ_FOEF01000001.1"/>
</dbReference>
<dbReference type="OrthoDB" id="5177647at2"/>
<keyword evidence="7" id="KW-0732">Signal</keyword>
<reference evidence="9 10" key="1">
    <citation type="submission" date="2016-10" db="EMBL/GenBank/DDBJ databases">
        <authorList>
            <person name="de Groot N.N."/>
        </authorList>
    </citation>
    <scope>NUCLEOTIDE SEQUENCE [LARGE SCALE GENOMIC DNA]</scope>
    <source>
        <strain evidence="9 10">DSM 44993</strain>
    </source>
</reference>
<evidence type="ECO:0000313" key="10">
    <source>
        <dbReference type="Proteomes" id="UP000198582"/>
    </source>
</evidence>
<evidence type="ECO:0000313" key="9">
    <source>
        <dbReference type="EMBL" id="SEO63528.1"/>
    </source>
</evidence>
<dbReference type="InterPro" id="IPR051202">
    <property type="entry name" value="Peptidase_C40"/>
</dbReference>
<gene>
    <name evidence="9" type="ORF">SAMN04489732_101706</name>
</gene>
<dbReference type="PANTHER" id="PTHR47053:SF1">
    <property type="entry name" value="MUREIN DD-ENDOPEPTIDASE MEPH-RELATED"/>
    <property type="match status" value="1"/>
</dbReference>
<dbReference type="STRING" id="394193.SAMN04489732_101706"/>
<feature type="domain" description="NlpC/P60" evidence="8">
    <location>
        <begin position="226"/>
        <end position="339"/>
    </location>
</feature>
<organism evidence="9 10">
    <name type="scientific">Amycolatopsis saalfeldensis</name>
    <dbReference type="NCBI Taxonomy" id="394193"/>
    <lineage>
        <taxon>Bacteria</taxon>
        <taxon>Bacillati</taxon>
        <taxon>Actinomycetota</taxon>
        <taxon>Actinomycetes</taxon>
        <taxon>Pseudonocardiales</taxon>
        <taxon>Pseudonocardiaceae</taxon>
        <taxon>Amycolatopsis</taxon>
    </lineage>
</organism>
<evidence type="ECO:0000256" key="2">
    <source>
        <dbReference type="ARBA" id="ARBA00022670"/>
    </source>
</evidence>
<evidence type="ECO:0000256" key="6">
    <source>
        <dbReference type="SAM" id="MobiDB-lite"/>
    </source>
</evidence>
<accession>A0A1H8RBG4</accession>
<dbReference type="GO" id="GO:0006508">
    <property type="term" value="P:proteolysis"/>
    <property type="evidence" value="ECO:0007669"/>
    <property type="project" value="UniProtKB-KW"/>
</dbReference>
<dbReference type="SUPFAM" id="SSF54001">
    <property type="entry name" value="Cysteine proteinases"/>
    <property type="match status" value="1"/>
</dbReference>
<dbReference type="PANTHER" id="PTHR47053">
    <property type="entry name" value="MUREIN DD-ENDOPEPTIDASE MEPH-RELATED"/>
    <property type="match status" value="1"/>
</dbReference>
<feature type="coiled-coil region" evidence="5">
    <location>
        <begin position="42"/>
        <end position="83"/>
    </location>
</feature>
<dbReference type="EMBL" id="FOEF01000001">
    <property type="protein sequence ID" value="SEO63528.1"/>
    <property type="molecule type" value="Genomic_DNA"/>
</dbReference>
<dbReference type="InterPro" id="IPR000064">
    <property type="entry name" value="NLP_P60_dom"/>
</dbReference>
<name>A0A1H8RBG4_9PSEU</name>
<feature type="signal peptide" evidence="7">
    <location>
        <begin position="1"/>
        <end position="32"/>
    </location>
</feature>
<keyword evidence="2" id="KW-0645">Protease</keyword>
<dbReference type="Gene3D" id="3.90.1720.10">
    <property type="entry name" value="endopeptidase domain like (from Nostoc punctiforme)"/>
    <property type="match status" value="1"/>
</dbReference>
<keyword evidence="10" id="KW-1185">Reference proteome</keyword>
<evidence type="ECO:0000256" key="4">
    <source>
        <dbReference type="ARBA" id="ARBA00022807"/>
    </source>
</evidence>
<comment type="similarity">
    <text evidence="1">Belongs to the peptidase C40 family.</text>
</comment>
<keyword evidence="5" id="KW-0175">Coiled coil</keyword>
<evidence type="ECO:0000256" key="3">
    <source>
        <dbReference type="ARBA" id="ARBA00022801"/>
    </source>
</evidence>